<organism evidence="2 3">
    <name type="scientific">Ceratodon purpureus</name>
    <name type="common">Fire moss</name>
    <name type="synonym">Dicranum purpureum</name>
    <dbReference type="NCBI Taxonomy" id="3225"/>
    <lineage>
        <taxon>Eukaryota</taxon>
        <taxon>Viridiplantae</taxon>
        <taxon>Streptophyta</taxon>
        <taxon>Embryophyta</taxon>
        <taxon>Bryophyta</taxon>
        <taxon>Bryophytina</taxon>
        <taxon>Bryopsida</taxon>
        <taxon>Dicranidae</taxon>
        <taxon>Pseudoditrichales</taxon>
        <taxon>Ditrichaceae</taxon>
        <taxon>Ceratodon</taxon>
    </lineage>
</organism>
<accession>A0A8T0J0Q0</accession>
<sequence length="98" mass="10656">MTHLTHSNIGKCGTSYKLSPSLRPSLSAAVCSIIKTPLFVLHLAVILYGCAFGCLGFFTNVCTMNVFLIRTANYGTDRVLIRTIVKLLAVCKDLASLF</sequence>
<evidence type="ECO:0000256" key="1">
    <source>
        <dbReference type="SAM" id="Phobius"/>
    </source>
</evidence>
<keyword evidence="1" id="KW-1133">Transmembrane helix</keyword>
<evidence type="ECO:0000313" key="3">
    <source>
        <dbReference type="Proteomes" id="UP000822688"/>
    </source>
</evidence>
<keyword evidence="1" id="KW-0472">Membrane</keyword>
<proteinExistence type="predicted"/>
<feature type="transmembrane region" description="Helical" evidence="1">
    <location>
        <begin position="45"/>
        <end position="68"/>
    </location>
</feature>
<dbReference type="EMBL" id="CM026422">
    <property type="protein sequence ID" value="KAG0589097.1"/>
    <property type="molecule type" value="Genomic_DNA"/>
</dbReference>
<protein>
    <submittedName>
        <fullName evidence="2">Uncharacterized protein</fullName>
    </submittedName>
</protein>
<feature type="non-terminal residue" evidence="2">
    <location>
        <position position="98"/>
    </location>
</feature>
<evidence type="ECO:0000313" key="2">
    <source>
        <dbReference type="EMBL" id="KAG0589097.1"/>
    </source>
</evidence>
<dbReference type="Proteomes" id="UP000822688">
    <property type="component" value="Chromosome 2"/>
</dbReference>
<keyword evidence="3" id="KW-1185">Reference proteome</keyword>
<gene>
    <name evidence="2" type="ORF">KC19_2G291100</name>
</gene>
<reference evidence="2" key="1">
    <citation type="submission" date="2020-06" db="EMBL/GenBank/DDBJ databases">
        <title>WGS assembly of Ceratodon purpureus strain R40.</title>
        <authorList>
            <person name="Carey S.B."/>
            <person name="Jenkins J."/>
            <person name="Shu S."/>
            <person name="Lovell J.T."/>
            <person name="Sreedasyam A."/>
            <person name="Maumus F."/>
            <person name="Tiley G.P."/>
            <person name="Fernandez-Pozo N."/>
            <person name="Barry K."/>
            <person name="Chen C."/>
            <person name="Wang M."/>
            <person name="Lipzen A."/>
            <person name="Daum C."/>
            <person name="Saski C.A."/>
            <person name="Payton A.C."/>
            <person name="Mcbreen J.C."/>
            <person name="Conrad R.E."/>
            <person name="Kollar L.M."/>
            <person name="Olsson S."/>
            <person name="Huttunen S."/>
            <person name="Landis J.B."/>
            <person name="Wickett N.J."/>
            <person name="Johnson M.G."/>
            <person name="Rensing S.A."/>
            <person name="Grimwood J."/>
            <person name="Schmutz J."/>
            <person name="Mcdaniel S.F."/>
        </authorList>
    </citation>
    <scope>NUCLEOTIDE SEQUENCE</scope>
    <source>
        <strain evidence="2">R40</strain>
    </source>
</reference>
<name>A0A8T0J0Q0_CERPU</name>
<dbReference type="AlphaFoldDB" id="A0A8T0J0Q0"/>
<keyword evidence="1" id="KW-0812">Transmembrane</keyword>
<comment type="caution">
    <text evidence="2">The sequence shown here is derived from an EMBL/GenBank/DDBJ whole genome shotgun (WGS) entry which is preliminary data.</text>
</comment>